<dbReference type="Proteomes" id="UP000241048">
    <property type="component" value="Unassembled WGS sequence"/>
</dbReference>
<dbReference type="AlphaFoldDB" id="A0A2T3FUY8"/>
<reference evidence="1 2" key="1">
    <citation type="submission" date="2018-03" db="EMBL/GenBank/DDBJ databases">
        <title>Lachnoclostridium SNUG30386 gen.nov., sp.nov., isolated from human faeces.</title>
        <authorList>
            <person name="Seo B."/>
            <person name="Jeon K."/>
            <person name="Ko G."/>
        </authorList>
    </citation>
    <scope>NUCLEOTIDE SEQUENCE [LARGE SCALE GENOMIC DNA]</scope>
    <source>
        <strain evidence="1 2">SNUG30386</strain>
    </source>
</reference>
<dbReference type="RefSeq" id="WP_107000246.1">
    <property type="nucleotide sequence ID" value="NZ_PYLO01000001.1"/>
</dbReference>
<accession>A0A2T3FUY8</accession>
<sequence>MKQETEEDMLDFAKEVCQKYSRVKMLAEETQMQWRQDLEMAADSKYPGEKEMYDRQAEESLARYTALREWLKLADAAAFRIKDSKAQIVVRQHCLDRIPLKAVEFENGKHMGKTAVFYHKKIGLQQFSEELFSSKAQMRQLEKKFCKN</sequence>
<keyword evidence="2" id="KW-1185">Reference proteome</keyword>
<dbReference type="EMBL" id="PYLO01000001">
    <property type="protein sequence ID" value="PST39097.1"/>
    <property type="molecule type" value="Genomic_DNA"/>
</dbReference>
<evidence type="ECO:0000313" key="2">
    <source>
        <dbReference type="Proteomes" id="UP000241048"/>
    </source>
</evidence>
<protein>
    <submittedName>
        <fullName evidence="1">Uncharacterized protein</fullName>
    </submittedName>
</protein>
<comment type="caution">
    <text evidence="1">The sequence shown here is derived from an EMBL/GenBank/DDBJ whole genome shotgun (WGS) entry which is preliminary data.</text>
</comment>
<organism evidence="1 2">
    <name type="scientific">Clostridium fessum</name>
    <dbReference type="NCBI Taxonomy" id="2126740"/>
    <lineage>
        <taxon>Bacteria</taxon>
        <taxon>Bacillati</taxon>
        <taxon>Bacillota</taxon>
        <taxon>Clostridia</taxon>
        <taxon>Eubacteriales</taxon>
        <taxon>Clostridiaceae</taxon>
        <taxon>Clostridium</taxon>
    </lineage>
</organism>
<name>A0A2T3FUY8_9CLOT</name>
<gene>
    <name evidence="1" type="ORF">C7U56_04060</name>
</gene>
<proteinExistence type="predicted"/>
<evidence type="ECO:0000313" key="1">
    <source>
        <dbReference type="EMBL" id="PST39097.1"/>
    </source>
</evidence>